<dbReference type="EMBL" id="CP015518">
    <property type="protein sequence ID" value="APG25694.1"/>
    <property type="molecule type" value="Genomic_DNA"/>
</dbReference>
<proteinExistence type="predicted"/>
<dbReference type="STRING" id="29542.A6070_06260"/>
<evidence type="ECO:0000313" key="1">
    <source>
        <dbReference type="EMBL" id="APG25694.1"/>
    </source>
</evidence>
<dbReference type="KEGG" id="pace:A6070_06260"/>
<protein>
    <submittedName>
        <fullName evidence="1">Prevent-host-death protein</fullName>
    </submittedName>
</protein>
<dbReference type="AlphaFoldDB" id="A0A1L3GIF3"/>
<reference evidence="1 2" key="1">
    <citation type="journal article" date="2017" name="Genome Announc.">
        <title>Complete Genome Sequences of Two Acetylene-Fermenting Pelobacter acetylenicus Strains.</title>
        <authorList>
            <person name="Sutton J.M."/>
            <person name="Baesman S.M."/>
            <person name="Fierst J.L."/>
            <person name="Poret-Peterson A.T."/>
            <person name="Oremland R.S."/>
            <person name="Dunlap D.S."/>
            <person name="Akob D.M."/>
        </authorList>
    </citation>
    <scope>NUCLEOTIDE SEQUENCE [LARGE SCALE GENOMIC DNA]</scope>
    <source>
        <strain evidence="1 2">DSM 3247</strain>
    </source>
</reference>
<organism evidence="1 2">
    <name type="scientific">Syntrophotalea acetylenica</name>
    <name type="common">Pelobacter acetylenicus</name>
    <dbReference type="NCBI Taxonomy" id="29542"/>
    <lineage>
        <taxon>Bacteria</taxon>
        <taxon>Pseudomonadati</taxon>
        <taxon>Thermodesulfobacteriota</taxon>
        <taxon>Desulfuromonadia</taxon>
        <taxon>Desulfuromonadales</taxon>
        <taxon>Syntrophotaleaceae</taxon>
        <taxon>Syntrophotalea</taxon>
    </lineage>
</organism>
<gene>
    <name evidence="1" type="ORF">A7E75_12235</name>
</gene>
<name>A0A1L3GIF3_SYNAC</name>
<dbReference type="RefSeq" id="WP_072287537.1">
    <property type="nucleotide sequence ID" value="NZ_CP015455.1"/>
</dbReference>
<keyword evidence="2" id="KW-1185">Reference proteome</keyword>
<dbReference type="NCBIfam" id="NF041551">
    <property type="entry name" value="YlcI_YnfO_N"/>
    <property type="match status" value="1"/>
</dbReference>
<evidence type="ECO:0000313" key="2">
    <source>
        <dbReference type="Proteomes" id="UP000182264"/>
    </source>
</evidence>
<sequence length="90" mass="10082">MKTSTIPAIRVEPELRQAAEKILHEGETLSSFMVESLRAGILHRKAQQEFLVRGLAARDEAKQTGVFHSAETVLDELENMLTHAEQQNAK</sequence>
<dbReference type="Proteomes" id="UP000182264">
    <property type="component" value="Chromosome"/>
</dbReference>
<accession>A0A1L3GIF3</accession>
<dbReference type="OrthoDB" id="8400336at2"/>